<feature type="compositionally biased region" description="Basic and acidic residues" evidence="1">
    <location>
        <begin position="1"/>
        <end position="15"/>
    </location>
</feature>
<dbReference type="AlphaFoldDB" id="A0A2U1SW18"/>
<gene>
    <name evidence="2" type="ORF">C5689_01580</name>
</gene>
<reference evidence="2 3" key="1">
    <citation type="journal article" date="2018" name="Appl. Microbiol. Biotechnol.">
        <title>Co-cultivation of the strictly anaerobic methanogen Methanosarcina barkeri with aerobic methanotrophs in an oxygen-limited membrane bioreactor.</title>
        <authorList>
            <person name="In 't Zandt M.H."/>
            <person name="van den Bosch T.J.M."/>
            <person name="Rijkers R."/>
            <person name="van Kessel M.A.H.J."/>
            <person name="Jetten M.S.M."/>
            <person name="Welte C.U."/>
        </authorList>
    </citation>
    <scope>NUCLEOTIDE SEQUENCE [LARGE SCALE GENOMIC DNA]</scope>
    <source>
        <strain evidence="2 3">DSM 17706</strain>
    </source>
</reference>
<name>A0A2U1SW18_METSR</name>
<comment type="caution">
    <text evidence="2">The sequence shown here is derived from an EMBL/GenBank/DDBJ whole genome shotgun (WGS) entry which is preliminary data.</text>
</comment>
<protein>
    <submittedName>
        <fullName evidence="2">Uncharacterized protein</fullName>
    </submittedName>
</protein>
<feature type="region of interest" description="Disordered" evidence="1">
    <location>
        <begin position="1"/>
        <end position="24"/>
    </location>
</feature>
<evidence type="ECO:0000313" key="2">
    <source>
        <dbReference type="EMBL" id="PWB95817.1"/>
    </source>
</evidence>
<dbReference type="Proteomes" id="UP000245137">
    <property type="component" value="Unassembled WGS sequence"/>
</dbReference>
<accession>A0A2U1SW18</accession>
<evidence type="ECO:0000256" key="1">
    <source>
        <dbReference type="SAM" id="MobiDB-lite"/>
    </source>
</evidence>
<keyword evidence="3" id="KW-1185">Reference proteome</keyword>
<organism evidence="2 3">
    <name type="scientific">Methylosinus sporium</name>
    <dbReference type="NCBI Taxonomy" id="428"/>
    <lineage>
        <taxon>Bacteria</taxon>
        <taxon>Pseudomonadati</taxon>
        <taxon>Pseudomonadota</taxon>
        <taxon>Alphaproteobacteria</taxon>
        <taxon>Hyphomicrobiales</taxon>
        <taxon>Methylocystaceae</taxon>
        <taxon>Methylosinus</taxon>
    </lineage>
</organism>
<evidence type="ECO:0000313" key="3">
    <source>
        <dbReference type="Proteomes" id="UP000245137"/>
    </source>
</evidence>
<sequence>MQADAHGDEHMDRGPRSSAHSSASQENNMKIDFLGATALATFVAFSASTALADTATFTAAAPLTGCPNCTATDGTGLVVSALGHLLPNGWDVRTGNGGLYFANRTGGVFTIPASNFPGKSFDLTGLKLFAYGASSMSTPVTFTLYAYHFGIPTADTVLVTVDSQAIQDVTLSDPRLQNIDTLVVRYDPLQVRYVYFIETRFTPH</sequence>
<proteinExistence type="predicted"/>
<dbReference type="EMBL" id="PUIV01000001">
    <property type="protein sequence ID" value="PWB95817.1"/>
    <property type="molecule type" value="Genomic_DNA"/>
</dbReference>